<evidence type="ECO:0000256" key="5">
    <source>
        <dbReference type="ARBA" id="ARBA00022801"/>
    </source>
</evidence>
<evidence type="ECO:0000256" key="2">
    <source>
        <dbReference type="ARBA" id="ARBA00006247"/>
    </source>
</evidence>
<dbReference type="Proteomes" id="UP000286974">
    <property type="component" value="Unassembled WGS sequence"/>
</dbReference>
<dbReference type="AlphaFoldDB" id="A0A401FM27"/>
<dbReference type="GO" id="GO:0006526">
    <property type="term" value="P:L-arginine biosynthetic process"/>
    <property type="evidence" value="ECO:0007669"/>
    <property type="project" value="TreeGrafter"/>
</dbReference>
<evidence type="ECO:0000256" key="4">
    <source>
        <dbReference type="ARBA" id="ARBA00022723"/>
    </source>
</evidence>
<dbReference type="EMBL" id="BEXA01000003">
    <property type="protein sequence ID" value="GAY73403.1"/>
    <property type="molecule type" value="Genomic_DNA"/>
</dbReference>
<dbReference type="NCBIfam" id="NF005542">
    <property type="entry name" value="PRK07205.1"/>
    <property type="match status" value="1"/>
</dbReference>
<dbReference type="SUPFAM" id="SSF53187">
    <property type="entry name" value="Zn-dependent exopeptidases"/>
    <property type="match status" value="1"/>
</dbReference>
<evidence type="ECO:0000313" key="10">
    <source>
        <dbReference type="Proteomes" id="UP000286974"/>
    </source>
</evidence>
<dbReference type="InterPro" id="IPR010964">
    <property type="entry name" value="M20A_pepV-rel"/>
</dbReference>
<evidence type="ECO:0000256" key="3">
    <source>
        <dbReference type="ARBA" id="ARBA00022670"/>
    </source>
</evidence>
<dbReference type="Pfam" id="PF01546">
    <property type="entry name" value="Peptidase_M20"/>
    <property type="match status" value="1"/>
</dbReference>
<keyword evidence="3" id="KW-0645">Protease</keyword>
<organism evidence="9 10">
    <name type="scientific">Lentilactobacillus kosonis</name>
    <dbReference type="NCBI Taxonomy" id="2810561"/>
    <lineage>
        <taxon>Bacteria</taxon>
        <taxon>Bacillati</taxon>
        <taxon>Bacillota</taxon>
        <taxon>Bacilli</taxon>
        <taxon>Lactobacillales</taxon>
        <taxon>Lactobacillaceae</taxon>
        <taxon>Lentilactobacillus</taxon>
    </lineage>
</organism>
<dbReference type="PROSITE" id="PS00759">
    <property type="entry name" value="ARGE_DAPE_CPG2_2"/>
    <property type="match status" value="1"/>
</dbReference>
<protein>
    <submittedName>
        <fullName evidence="9">Acetylornithine deacetylase/succinyl-diaminopimelate desuccinylase and related deacylases</fullName>
    </submittedName>
</protein>
<dbReference type="Gene3D" id="3.40.630.10">
    <property type="entry name" value="Zn peptidases"/>
    <property type="match status" value="1"/>
</dbReference>
<reference evidence="9 10" key="1">
    <citation type="submission" date="2017-11" db="EMBL/GenBank/DDBJ databases">
        <title>Draft Genome Sequence of Lactobacillus curieae NBRC 111893 isolated from Koso, a Japanese sugar-Vegetable Fermented Beverage.</title>
        <authorList>
            <person name="Chiou T.Y."/>
            <person name="Oshima K."/>
            <person name="Suda W."/>
            <person name="Hattori M."/>
            <person name="Takahashi T."/>
        </authorList>
    </citation>
    <scope>NUCLEOTIDE SEQUENCE [LARGE SCALE GENOMIC DNA]</scope>
    <source>
        <strain evidence="9 10">NBRC111893</strain>
    </source>
</reference>
<keyword evidence="8" id="KW-0482">Metalloprotease</keyword>
<proteinExistence type="inferred from homology"/>
<keyword evidence="4" id="KW-0479">Metal-binding</keyword>
<evidence type="ECO:0000256" key="6">
    <source>
        <dbReference type="ARBA" id="ARBA00022833"/>
    </source>
</evidence>
<dbReference type="InterPro" id="IPR001261">
    <property type="entry name" value="ArgE/DapE_CS"/>
</dbReference>
<evidence type="ECO:0000256" key="1">
    <source>
        <dbReference type="ARBA" id="ARBA00001947"/>
    </source>
</evidence>
<keyword evidence="6" id="KW-0862">Zinc</keyword>
<evidence type="ECO:0000256" key="7">
    <source>
        <dbReference type="ARBA" id="ARBA00022997"/>
    </source>
</evidence>
<accession>A0A401FM27</accession>
<comment type="cofactor">
    <cofactor evidence="1">
        <name>Zn(2+)</name>
        <dbReference type="ChEBI" id="CHEBI:29105"/>
    </cofactor>
</comment>
<dbReference type="SUPFAM" id="SSF55031">
    <property type="entry name" value="Bacterial exopeptidase dimerisation domain"/>
    <property type="match status" value="1"/>
</dbReference>
<dbReference type="InterPro" id="IPR036264">
    <property type="entry name" value="Bact_exopeptidase_dim_dom"/>
</dbReference>
<dbReference type="PANTHER" id="PTHR43808">
    <property type="entry name" value="ACETYLORNITHINE DEACETYLASE"/>
    <property type="match status" value="1"/>
</dbReference>
<evidence type="ECO:0000256" key="8">
    <source>
        <dbReference type="ARBA" id="ARBA00023049"/>
    </source>
</evidence>
<name>A0A401FM27_9LACO</name>
<dbReference type="GO" id="GO:0016805">
    <property type="term" value="F:dipeptidase activity"/>
    <property type="evidence" value="ECO:0007669"/>
    <property type="project" value="UniProtKB-KW"/>
</dbReference>
<dbReference type="Gene3D" id="3.30.70.360">
    <property type="match status" value="2"/>
</dbReference>
<dbReference type="NCBIfam" id="TIGR01887">
    <property type="entry name" value="dipeptidaselike"/>
    <property type="match status" value="1"/>
</dbReference>
<dbReference type="STRING" id="1138822.PL11_005905"/>
<evidence type="ECO:0000313" key="9">
    <source>
        <dbReference type="EMBL" id="GAY73403.1"/>
    </source>
</evidence>
<keyword evidence="5" id="KW-0378">Hydrolase</keyword>
<dbReference type="InterPro" id="IPR050072">
    <property type="entry name" value="Peptidase_M20A"/>
</dbReference>
<dbReference type="GO" id="GO:0006508">
    <property type="term" value="P:proteolysis"/>
    <property type="evidence" value="ECO:0007669"/>
    <property type="project" value="UniProtKB-KW"/>
</dbReference>
<sequence length="447" mass="49178">MEQIVTEAHHVAAVEALKRLISQKSVYDESTVSDTTPFGVGIDDALTEVLKIASELGFKTFKAPTGHYGYAEIGEGDETFGIIGHVDVVPAGDVNDWDHDPFDGYVEDDKVFGRGSQDDKGPSIATMFAVKALMDAGYHFNKKIRFIFGTDEETLWRGIAVYNEKEAPIDMGIAPDAEFPLIYAEKGLDQAYLVGPGMDNFKIDLQGAFNAVPAKAAYNGPKLDEVKEALNNHGFSFEDHDDQGIVVTGKSVHAMLAPTGTNAVLRLAIALDDVFPSPTLDFIGKLFKEDATGTNVLGDISDDQSGHLTFNISSLTINEQETRMQIDMRIPVTIERDDLISKLNDRVKEFGLHYEAFDYLAPLYVPTDSKLVKTLMQVYKDITGDDTQPQVSGGATFARTMNNCVAFGAMLPDVPDFMHQVNENWPLKSMYKAMDIYAEAIKELCTD</sequence>
<dbReference type="RefSeq" id="WP_125008399.1">
    <property type="nucleotide sequence ID" value="NZ_BEXA01000003.1"/>
</dbReference>
<dbReference type="GO" id="GO:0008237">
    <property type="term" value="F:metallopeptidase activity"/>
    <property type="evidence" value="ECO:0007669"/>
    <property type="project" value="UniProtKB-KW"/>
</dbReference>
<dbReference type="PANTHER" id="PTHR43808:SF31">
    <property type="entry name" value="N-ACETYL-L-CITRULLINE DEACETYLASE"/>
    <property type="match status" value="1"/>
</dbReference>
<dbReference type="OrthoDB" id="9761532at2"/>
<dbReference type="GO" id="GO:0008270">
    <property type="term" value="F:zinc ion binding"/>
    <property type="evidence" value="ECO:0007669"/>
    <property type="project" value="InterPro"/>
</dbReference>
<keyword evidence="7" id="KW-0224">Dipeptidase</keyword>
<comment type="caution">
    <text evidence="9">The sequence shown here is derived from an EMBL/GenBank/DDBJ whole genome shotgun (WGS) entry which is preliminary data.</text>
</comment>
<gene>
    <name evidence="9" type="ORF">NBRC111893_1549</name>
</gene>
<comment type="similarity">
    <text evidence="2">Belongs to the peptidase M20A family.</text>
</comment>
<dbReference type="GO" id="GO:0008777">
    <property type="term" value="F:acetylornithine deacetylase activity"/>
    <property type="evidence" value="ECO:0007669"/>
    <property type="project" value="TreeGrafter"/>
</dbReference>
<keyword evidence="10" id="KW-1185">Reference proteome</keyword>
<dbReference type="InterPro" id="IPR002933">
    <property type="entry name" value="Peptidase_M20"/>
</dbReference>